<proteinExistence type="predicted"/>
<gene>
    <name evidence="1" type="ORF">LCGC14_1788830</name>
</gene>
<feature type="non-terminal residue" evidence="1">
    <location>
        <position position="1"/>
    </location>
</feature>
<name>A0A0F9GT72_9ZZZZ</name>
<comment type="caution">
    <text evidence="1">The sequence shown here is derived from an EMBL/GenBank/DDBJ whole genome shotgun (WGS) entry which is preliminary data.</text>
</comment>
<reference evidence="1" key="1">
    <citation type="journal article" date="2015" name="Nature">
        <title>Complex archaea that bridge the gap between prokaryotes and eukaryotes.</title>
        <authorList>
            <person name="Spang A."/>
            <person name="Saw J.H."/>
            <person name="Jorgensen S.L."/>
            <person name="Zaremba-Niedzwiedzka K."/>
            <person name="Martijn J."/>
            <person name="Lind A.E."/>
            <person name="van Eijk R."/>
            <person name="Schleper C."/>
            <person name="Guy L."/>
            <person name="Ettema T.J."/>
        </authorList>
    </citation>
    <scope>NUCLEOTIDE SEQUENCE</scope>
</reference>
<accession>A0A0F9GT72</accession>
<organism evidence="1">
    <name type="scientific">marine sediment metagenome</name>
    <dbReference type="NCBI Taxonomy" id="412755"/>
    <lineage>
        <taxon>unclassified sequences</taxon>
        <taxon>metagenomes</taxon>
        <taxon>ecological metagenomes</taxon>
    </lineage>
</organism>
<protein>
    <submittedName>
        <fullName evidence="1">Uncharacterized protein</fullName>
    </submittedName>
</protein>
<sequence>PTLHRRVLTMGTQHNWELLEGAHPSYVTSGLLQRVGTQKSDVHQCRRCGQICLSEVGGPPIEDVEVGLLEPCDLAVVRQVMTS</sequence>
<dbReference type="EMBL" id="LAZR01017050">
    <property type="protein sequence ID" value="KKM01994.1"/>
    <property type="molecule type" value="Genomic_DNA"/>
</dbReference>
<dbReference type="AlphaFoldDB" id="A0A0F9GT72"/>
<evidence type="ECO:0000313" key="1">
    <source>
        <dbReference type="EMBL" id="KKM01994.1"/>
    </source>
</evidence>